<feature type="compositionally biased region" description="Basic and acidic residues" evidence="2">
    <location>
        <begin position="94"/>
        <end position="106"/>
    </location>
</feature>
<dbReference type="SUPFAM" id="SSF55347">
    <property type="entry name" value="Glyceraldehyde-3-phosphate dehydrogenase-like, C-terminal domain"/>
    <property type="match status" value="1"/>
</dbReference>
<dbReference type="GO" id="GO:0016491">
    <property type="term" value="F:oxidoreductase activity"/>
    <property type="evidence" value="ECO:0007669"/>
    <property type="project" value="UniProtKB-KW"/>
</dbReference>
<proteinExistence type="predicted"/>
<dbReference type="GO" id="GO:0000166">
    <property type="term" value="F:nucleotide binding"/>
    <property type="evidence" value="ECO:0007669"/>
    <property type="project" value="InterPro"/>
</dbReference>
<dbReference type="PANTHER" id="PTHR43818:SF11">
    <property type="entry name" value="BCDNA.GH03377"/>
    <property type="match status" value="1"/>
</dbReference>
<dbReference type="Gene3D" id="3.40.50.720">
    <property type="entry name" value="NAD(P)-binding Rossmann-like Domain"/>
    <property type="match status" value="1"/>
</dbReference>
<dbReference type="InterPro" id="IPR000683">
    <property type="entry name" value="Gfo/Idh/MocA-like_OxRdtase_N"/>
</dbReference>
<keyword evidence="1" id="KW-0560">Oxidoreductase</keyword>
<dbReference type="InterPro" id="IPR036291">
    <property type="entry name" value="NAD(P)-bd_dom_sf"/>
</dbReference>
<dbReference type="Pfam" id="PF22725">
    <property type="entry name" value="GFO_IDH_MocA_C3"/>
    <property type="match status" value="1"/>
</dbReference>
<dbReference type="Gene3D" id="3.30.360.10">
    <property type="entry name" value="Dihydrodipicolinate Reductase, domain 2"/>
    <property type="match status" value="1"/>
</dbReference>
<evidence type="ECO:0000256" key="2">
    <source>
        <dbReference type="SAM" id="MobiDB-lite"/>
    </source>
</evidence>
<dbReference type="InterPro" id="IPR050463">
    <property type="entry name" value="Gfo/Idh/MocA_oxidrdct_glycsds"/>
</dbReference>
<dbReference type="AlphaFoldDB" id="A0A6J7EW23"/>
<gene>
    <name evidence="5" type="ORF">UFOPK3376_02086</name>
</gene>
<feature type="region of interest" description="Disordered" evidence="2">
    <location>
        <begin position="94"/>
        <end position="114"/>
    </location>
</feature>
<sequence length="403" mass="42661">MTNQPMTNQPMTNQPMTNRQPSDGPTTNQPLVALWGAGMISGAHGAAARFLDMPITAVASRTAERATERATQLQSVAVTYNQLHDRLHDRLPGGADQLHDRLHDRLPGGADRPATQLPGGADIVVVSTPPHLHAADTLRLLDAGAAVVLEKPLCTTLADADALVAAARTHRERVLYAENLAYAPVVTTMLAMVGDLGVLNHLEVRALQALPTWGEFTSDAWGGGALFDLGVHPLAVAVLSAAAAGAGPVTSVSCRLTGGPGHNSDQHAEVALTFRSGLVGRVISSWDAGPDPVWDVQLSSPTGVLRIEFWPQPTLEHNGDPVRLPSVTAPLPFIEQLGYLGQLKSFATDLAEGATPFMDVAFGRLILDIVCAAYQSARFDGASEPVPFTGDRTKTPLQLWHGN</sequence>
<dbReference type="SUPFAM" id="SSF51735">
    <property type="entry name" value="NAD(P)-binding Rossmann-fold domains"/>
    <property type="match status" value="1"/>
</dbReference>
<evidence type="ECO:0000259" key="4">
    <source>
        <dbReference type="Pfam" id="PF22725"/>
    </source>
</evidence>
<protein>
    <submittedName>
        <fullName evidence="5">Unannotated protein</fullName>
    </submittedName>
</protein>
<organism evidence="5">
    <name type="scientific">freshwater metagenome</name>
    <dbReference type="NCBI Taxonomy" id="449393"/>
    <lineage>
        <taxon>unclassified sequences</taxon>
        <taxon>metagenomes</taxon>
        <taxon>ecological metagenomes</taxon>
    </lineage>
</organism>
<dbReference type="InterPro" id="IPR055170">
    <property type="entry name" value="GFO_IDH_MocA-like_dom"/>
</dbReference>
<dbReference type="PANTHER" id="PTHR43818">
    <property type="entry name" value="BCDNA.GH03377"/>
    <property type="match status" value="1"/>
</dbReference>
<dbReference type="Pfam" id="PF01408">
    <property type="entry name" value="GFO_IDH_MocA"/>
    <property type="match status" value="1"/>
</dbReference>
<evidence type="ECO:0000259" key="3">
    <source>
        <dbReference type="Pfam" id="PF01408"/>
    </source>
</evidence>
<reference evidence="5" key="1">
    <citation type="submission" date="2020-05" db="EMBL/GenBank/DDBJ databases">
        <authorList>
            <person name="Chiriac C."/>
            <person name="Salcher M."/>
            <person name="Ghai R."/>
            <person name="Kavagutti S V."/>
        </authorList>
    </citation>
    <scope>NUCLEOTIDE SEQUENCE</scope>
</reference>
<dbReference type="EMBL" id="CAFBLP010000057">
    <property type="protein sequence ID" value="CAB4885265.1"/>
    <property type="molecule type" value="Genomic_DNA"/>
</dbReference>
<evidence type="ECO:0000256" key="1">
    <source>
        <dbReference type="ARBA" id="ARBA00023002"/>
    </source>
</evidence>
<feature type="region of interest" description="Disordered" evidence="2">
    <location>
        <begin position="1"/>
        <end position="30"/>
    </location>
</feature>
<evidence type="ECO:0000313" key="5">
    <source>
        <dbReference type="EMBL" id="CAB4885265.1"/>
    </source>
</evidence>
<name>A0A6J7EW23_9ZZZZ</name>
<feature type="domain" description="Gfo/Idh/MocA-like oxidoreductase N-terminal" evidence="3">
    <location>
        <begin position="32"/>
        <end position="175"/>
    </location>
</feature>
<feature type="domain" description="GFO/IDH/MocA-like oxidoreductase" evidence="4">
    <location>
        <begin position="194"/>
        <end position="291"/>
    </location>
</feature>
<accession>A0A6J7EW23</accession>